<dbReference type="Gene3D" id="3.40.630.30">
    <property type="match status" value="1"/>
</dbReference>
<feature type="domain" description="N-acetyltransferase" evidence="1">
    <location>
        <begin position="2"/>
        <end position="157"/>
    </location>
</feature>
<sequence length="181" mass="21447">MVKFVPVSETDVKTLDYIRSVYEDSFPVDERREFDQVERLLKENETFHLAVIEKDGRGVGLLSYWQWPDWRYVEHFAVDGTCRGKGIGREILQAFIAEDDTPIVLEVEHPDDDICIRRIRFYESLGFVLHPEYDYIQPPYDATKHPLHLYLMTSRMTDFATRYQEIKSRLYAQVYGVEKDV</sequence>
<dbReference type="InterPro" id="IPR016181">
    <property type="entry name" value="Acyl_CoA_acyltransferase"/>
</dbReference>
<organism evidence="2 3">
    <name type="scientific">Candidatus Gallibacteroides avistercoris</name>
    <dbReference type="NCBI Taxonomy" id="2840833"/>
    <lineage>
        <taxon>Bacteria</taxon>
        <taxon>Pseudomonadati</taxon>
        <taxon>Bacteroidota</taxon>
        <taxon>Bacteroidia</taxon>
        <taxon>Bacteroidales</taxon>
        <taxon>Bacteroidaceae</taxon>
        <taxon>Bacteroidaceae incertae sedis</taxon>
        <taxon>Candidatus Gallibacteroides</taxon>
    </lineage>
</organism>
<gene>
    <name evidence="2" type="ORF">IAB03_02580</name>
</gene>
<dbReference type="CDD" id="cd04301">
    <property type="entry name" value="NAT_SF"/>
    <property type="match status" value="1"/>
</dbReference>
<comment type="caution">
    <text evidence="2">The sequence shown here is derived from an EMBL/GenBank/DDBJ whole genome shotgun (WGS) entry which is preliminary data.</text>
</comment>
<dbReference type="InterPro" id="IPR000182">
    <property type="entry name" value="GNAT_dom"/>
</dbReference>
<proteinExistence type="predicted"/>
<reference evidence="2" key="2">
    <citation type="journal article" date="2021" name="PeerJ">
        <title>Extensive microbial diversity within the chicken gut microbiome revealed by metagenomics and culture.</title>
        <authorList>
            <person name="Gilroy R."/>
            <person name="Ravi A."/>
            <person name="Getino M."/>
            <person name="Pursley I."/>
            <person name="Horton D.L."/>
            <person name="Alikhan N.F."/>
            <person name="Baker D."/>
            <person name="Gharbi K."/>
            <person name="Hall N."/>
            <person name="Watson M."/>
            <person name="Adriaenssens E.M."/>
            <person name="Foster-Nyarko E."/>
            <person name="Jarju S."/>
            <person name="Secka A."/>
            <person name="Antonio M."/>
            <person name="Oren A."/>
            <person name="Chaudhuri R.R."/>
            <person name="La Ragione R."/>
            <person name="Hildebrand F."/>
            <person name="Pallen M.J."/>
        </authorList>
    </citation>
    <scope>NUCLEOTIDE SEQUENCE</scope>
    <source>
        <strain evidence="2">CHK158-818</strain>
    </source>
</reference>
<protein>
    <submittedName>
        <fullName evidence="2">GNAT family N-acetyltransferase</fullName>
    </submittedName>
</protein>
<evidence type="ECO:0000259" key="1">
    <source>
        <dbReference type="PROSITE" id="PS51186"/>
    </source>
</evidence>
<evidence type="ECO:0000313" key="2">
    <source>
        <dbReference type="EMBL" id="HIU54676.1"/>
    </source>
</evidence>
<accession>A0A9D1M6M5</accession>
<dbReference type="GO" id="GO:0016747">
    <property type="term" value="F:acyltransferase activity, transferring groups other than amino-acyl groups"/>
    <property type="evidence" value="ECO:0007669"/>
    <property type="project" value="InterPro"/>
</dbReference>
<dbReference type="Proteomes" id="UP000824112">
    <property type="component" value="Unassembled WGS sequence"/>
</dbReference>
<dbReference type="Pfam" id="PF00583">
    <property type="entry name" value="Acetyltransf_1"/>
    <property type="match status" value="1"/>
</dbReference>
<dbReference type="AlphaFoldDB" id="A0A9D1M6M5"/>
<name>A0A9D1M6M5_9BACT</name>
<evidence type="ECO:0000313" key="3">
    <source>
        <dbReference type="Proteomes" id="UP000824112"/>
    </source>
</evidence>
<dbReference type="PROSITE" id="PS51186">
    <property type="entry name" value="GNAT"/>
    <property type="match status" value="1"/>
</dbReference>
<dbReference type="EMBL" id="DVNA01000056">
    <property type="protein sequence ID" value="HIU54676.1"/>
    <property type="molecule type" value="Genomic_DNA"/>
</dbReference>
<reference evidence="2" key="1">
    <citation type="submission" date="2020-10" db="EMBL/GenBank/DDBJ databases">
        <authorList>
            <person name="Gilroy R."/>
        </authorList>
    </citation>
    <scope>NUCLEOTIDE SEQUENCE</scope>
    <source>
        <strain evidence="2">CHK158-818</strain>
    </source>
</reference>
<dbReference type="SUPFAM" id="SSF55729">
    <property type="entry name" value="Acyl-CoA N-acyltransferases (Nat)"/>
    <property type="match status" value="1"/>
</dbReference>